<sequence>MSKDEYLIIYPIPSLVSTLISRERDKGSPLTEEEVIEIRDNCEAVAVPPDVARKIDEARGYLDIDPENCWEEWQRARKEPMDS</sequence>
<dbReference type="Proteomes" id="UP000198889">
    <property type="component" value="Unassembled WGS sequence"/>
</dbReference>
<protein>
    <submittedName>
        <fullName evidence="1">Uncharacterized protein</fullName>
    </submittedName>
</protein>
<name>A0A1G4RPT9_9HYPH</name>
<dbReference type="RefSeq" id="WP_091438136.1">
    <property type="nucleotide sequence ID" value="NZ_FMTP01000002.1"/>
</dbReference>
<proteinExistence type="predicted"/>
<keyword evidence="2" id="KW-1185">Reference proteome</keyword>
<evidence type="ECO:0000313" key="2">
    <source>
        <dbReference type="Proteomes" id="UP000198889"/>
    </source>
</evidence>
<gene>
    <name evidence="1" type="ORF">SAMN05660859_1810</name>
</gene>
<organism evidence="1 2">
    <name type="scientific">Ancylobacter rudongensis</name>
    <dbReference type="NCBI Taxonomy" id="177413"/>
    <lineage>
        <taxon>Bacteria</taxon>
        <taxon>Pseudomonadati</taxon>
        <taxon>Pseudomonadota</taxon>
        <taxon>Alphaproteobacteria</taxon>
        <taxon>Hyphomicrobiales</taxon>
        <taxon>Xanthobacteraceae</taxon>
        <taxon>Ancylobacter</taxon>
    </lineage>
</organism>
<reference evidence="2" key="1">
    <citation type="submission" date="2016-10" db="EMBL/GenBank/DDBJ databases">
        <authorList>
            <person name="Varghese N."/>
            <person name="Submissions S."/>
        </authorList>
    </citation>
    <scope>NUCLEOTIDE SEQUENCE [LARGE SCALE GENOMIC DNA]</scope>
    <source>
        <strain evidence="2">CGMCC 1.1761</strain>
    </source>
</reference>
<accession>A0A1G4RPT9</accession>
<dbReference type="AlphaFoldDB" id="A0A1G4RPT9"/>
<evidence type="ECO:0000313" key="1">
    <source>
        <dbReference type="EMBL" id="SCW58776.1"/>
    </source>
</evidence>
<dbReference type="EMBL" id="FMTP01000002">
    <property type="protein sequence ID" value="SCW58776.1"/>
    <property type="molecule type" value="Genomic_DNA"/>
</dbReference>